<evidence type="ECO:0000313" key="2">
    <source>
        <dbReference type="EMBL" id="JAS90736.1"/>
    </source>
</evidence>
<accession>A0A1B6IUX0</accession>
<feature type="non-terminal residue" evidence="2">
    <location>
        <position position="1"/>
    </location>
</feature>
<dbReference type="Pfam" id="PF13843">
    <property type="entry name" value="DDE_Tnp_1_7"/>
    <property type="match status" value="1"/>
</dbReference>
<proteinExistence type="predicted"/>
<evidence type="ECO:0000259" key="1">
    <source>
        <dbReference type="Pfam" id="PF13843"/>
    </source>
</evidence>
<reference evidence="2" key="1">
    <citation type="submission" date="2015-11" db="EMBL/GenBank/DDBJ databases">
        <title>De novo transcriptome assembly of four potential Pierce s Disease insect vectors from Arizona vineyards.</title>
        <authorList>
            <person name="Tassone E.E."/>
        </authorList>
    </citation>
    <scope>NUCLEOTIDE SEQUENCE</scope>
</reference>
<dbReference type="EMBL" id="GECU01016970">
    <property type="protein sequence ID" value="JAS90736.1"/>
    <property type="molecule type" value="Transcribed_RNA"/>
</dbReference>
<dbReference type="InterPro" id="IPR029526">
    <property type="entry name" value="PGBD"/>
</dbReference>
<name>A0A1B6IUX0_9HEMI</name>
<dbReference type="PANTHER" id="PTHR46599">
    <property type="entry name" value="PIGGYBAC TRANSPOSABLE ELEMENT-DERIVED PROTEIN 4"/>
    <property type="match status" value="1"/>
</dbReference>
<dbReference type="AlphaFoldDB" id="A0A1B6IUX0"/>
<organism evidence="2">
    <name type="scientific">Homalodisca liturata</name>
    <dbReference type="NCBI Taxonomy" id="320908"/>
    <lineage>
        <taxon>Eukaryota</taxon>
        <taxon>Metazoa</taxon>
        <taxon>Ecdysozoa</taxon>
        <taxon>Arthropoda</taxon>
        <taxon>Hexapoda</taxon>
        <taxon>Insecta</taxon>
        <taxon>Pterygota</taxon>
        <taxon>Neoptera</taxon>
        <taxon>Paraneoptera</taxon>
        <taxon>Hemiptera</taxon>
        <taxon>Auchenorrhyncha</taxon>
        <taxon>Membracoidea</taxon>
        <taxon>Cicadellidae</taxon>
        <taxon>Cicadellinae</taxon>
        <taxon>Proconiini</taxon>
        <taxon>Homalodisca</taxon>
    </lineage>
</organism>
<gene>
    <name evidence="2" type="ORF">g.56515</name>
</gene>
<protein>
    <recommendedName>
        <fullName evidence="1">PiggyBac transposable element-derived protein domain-containing protein</fullName>
    </recommendedName>
</protein>
<dbReference type="PANTHER" id="PTHR46599:SF3">
    <property type="entry name" value="PIGGYBAC TRANSPOSABLE ELEMENT-DERIVED PROTEIN 4"/>
    <property type="match status" value="1"/>
</dbReference>
<feature type="domain" description="PiggyBac transposable element-derived protein" evidence="1">
    <location>
        <begin position="20"/>
        <end position="147"/>
    </location>
</feature>
<sequence length="147" mass="16943">VYQRAEGEYKSLITRRGLGFSVVDTLMKKANLYEKGYHIYIDNFFSSTKLAKYLYKKGTYVTGTLRHNQKGIPEQMKTKFSVGETKYMRRNPLILLGYREKKSQKKQVLLLSTSGKAESVTKSKRRGNKVHISTKPSIIRAYNSFMG</sequence>
<feature type="non-terminal residue" evidence="2">
    <location>
        <position position="147"/>
    </location>
</feature>